<name>A0A165F2I0_9APHY</name>
<dbReference type="RefSeq" id="XP_040765976.1">
    <property type="nucleotide sequence ID" value="XM_040910662.1"/>
</dbReference>
<reference evidence="1 2" key="1">
    <citation type="journal article" date="2016" name="Mol. Biol. Evol.">
        <title>Comparative Genomics of Early-Diverging Mushroom-Forming Fungi Provides Insights into the Origins of Lignocellulose Decay Capabilities.</title>
        <authorList>
            <person name="Nagy L.G."/>
            <person name="Riley R."/>
            <person name="Tritt A."/>
            <person name="Adam C."/>
            <person name="Daum C."/>
            <person name="Floudas D."/>
            <person name="Sun H."/>
            <person name="Yadav J.S."/>
            <person name="Pangilinan J."/>
            <person name="Larsson K.H."/>
            <person name="Matsuura K."/>
            <person name="Barry K."/>
            <person name="Labutti K."/>
            <person name="Kuo R."/>
            <person name="Ohm R.A."/>
            <person name="Bhattacharya S.S."/>
            <person name="Shirouzu T."/>
            <person name="Yoshinaga Y."/>
            <person name="Martin F.M."/>
            <person name="Grigoriev I.V."/>
            <person name="Hibbett D.S."/>
        </authorList>
    </citation>
    <scope>NUCLEOTIDE SEQUENCE [LARGE SCALE GENOMIC DNA]</scope>
    <source>
        <strain evidence="1 2">93-53</strain>
    </source>
</reference>
<evidence type="ECO:0000313" key="2">
    <source>
        <dbReference type="Proteomes" id="UP000076871"/>
    </source>
</evidence>
<proteinExistence type="predicted"/>
<accession>A0A165F2I0</accession>
<dbReference type="OrthoDB" id="2800779at2759"/>
<dbReference type="EMBL" id="KV427616">
    <property type="protein sequence ID" value="KZT08236.1"/>
    <property type="molecule type" value="Genomic_DNA"/>
</dbReference>
<organism evidence="1 2">
    <name type="scientific">Laetiporus sulphureus 93-53</name>
    <dbReference type="NCBI Taxonomy" id="1314785"/>
    <lineage>
        <taxon>Eukaryota</taxon>
        <taxon>Fungi</taxon>
        <taxon>Dikarya</taxon>
        <taxon>Basidiomycota</taxon>
        <taxon>Agaricomycotina</taxon>
        <taxon>Agaricomycetes</taxon>
        <taxon>Polyporales</taxon>
        <taxon>Laetiporus</taxon>
    </lineage>
</organism>
<protein>
    <submittedName>
        <fullName evidence="1">Uncharacterized protein</fullName>
    </submittedName>
</protein>
<evidence type="ECO:0000313" key="1">
    <source>
        <dbReference type="EMBL" id="KZT08236.1"/>
    </source>
</evidence>
<keyword evidence="2" id="KW-1185">Reference proteome</keyword>
<gene>
    <name evidence="1" type="ORF">LAESUDRAFT_736111</name>
</gene>
<dbReference type="GeneID" id="63827691"/>
<sequence>MHLTHCHLVSDYDKSLYMSTWLENGSPNSWFWAIEKTKLKLLNDHAALVEDFRKHFGDADFVNSQMEKIKKFVQRASAVKYASAFCKILVHLPIHDDLIKINMFKKGLKDDVKALFLMIQSPTTFDDYVAQAITFDNRIYAHAQELNIDRKNVMSTLPLHLSTMLYTPASTDPVSMEVSAIHHHSPLSAEEKQRHHSLRLCSYCDGKHEITACAAFSKRNAASSSSGSSFQQGKGKLEAH</sequence>
<dbReference type="InParanoid" id="A0A165F2I0"/>
<dbReference type="AlphaFoldDB" id="A0A165F2I0"/>
<dbReference type="Proteomes" id="UP000076871">
    <property type="component" value="Unassembled WGS sequence"/>
</dbReference>